<dbReference type="SUPFAM" id="SSF53850">
    <property type="entry name" value="Periplasmic binding protein-like II"/>
    <property type="match status" value="1"/>
</dbReference>
<evidence type="ECO:0000313" key="5">
    <source>
        <dbReference type="EMBL" id="MDP5182959.1"/>
    </source>
</evidence>
<reference evidence="6" key="1">
    <citation type="submission" date="2023-05" db="EMBL/GenBank/DDBJ databases">
        <title>Draft genome of Pseudofrankia sp. BMG5.37.</title>
        <authorList>
            <person name="Gtari M."/>
            <person name="Ghodhbane F."/>
            <person name="Sbissi I."/>
        </authorList>
    </citation>
    <scope>NUCLEOTIDE SEQUENCE [LARGE SCALE GENOMIC DNA]</scope>
    <source>
        <strain evidence="6">BMG 814</strain>
    </source>
</reference>
<dbReference type="Proteomes" id="UP001233673">
    <property type="component" value="Unassembled WGS sequence"/>
</dbReference>
<keyword evidence="6" id="KW-1185">Reference proteome</keyword>
<dbReference type="RefSeq" id="WP_305999619.1">
    <property type="nucleotide sequence ID" value="NZ_JASNFN010000010.1"/>
</dbReference>
<comment type="subcellular location">
    <subcellularLocation>
        <location evidence="1">Periplasm</location>
    </subcellularLocation>
</comment>
<proteinExistence type="predicted"/>
<evidence type="ECO:0000256" key="4">
    <source>
        <dbReference type="ARBA" id="ARBA00022764"/>
    </source>
</evidence>
<dbReference type="PANTHER" id="PTHR30222:SF17">
    <property type="entry name" value="SPERMIDINE_PUTRESCINE-BINDING PERIPLASMIC PROTEIN"/>
    <property type="match status" value="1"/>
</dbReference>
<dbReference type="InterPro" id="IPR006059">
    <property type="entry name" value="SBP"/>
</dbReference>
<dbReference type="InterPro" id="IPR001188">
    <property type="entry name" value="Sperm_putr-bd"/>
</dbReference>
<evidence type="ECO:0000256" key="3">
    <source>
        <dbReference type="ARBA" id="ARBA00022729"/>
    </source>
</evidence>
<evidence type="ECO:0000313" key="6">
    <source>
        <dbReference type="Proteomes" id="UP001233673"/>
    </source>
</evidence>
<evidence type="ECO:0000256" key="1">
    <source>
        <dbReference type="ARBA" id="ARBA00004418"/>
    </source>
</evidence>
<dbReference type="InterPro" id="IPR006311">
    <property type="entry name" value="TAT_signal"/>
</dbReference>
<dbReference type="EMBL" id="JASNFN010000010">
    <property type="protein sequence ID" value="MDP5182959.1"/>
    <property type="molecule type" value="Genomic_DNA"/>
</dbReference>
<dbReference type="PROSITE" id="PS51318">
    <property type="entry name" value="TAT"/>
    <property type="match status" value="1"/>
</dbReference>
<dbReference type="PANTHER" id="PTHR30222">
    <property type="entry name" value="SPERMIDINE/PUTRESCINE-BINDING PERIPLASMIC PROTEIN"/>
    <property type="match status" value="1"/>
</dbReference>
<evidence type="ECO:0000256" key="2">
    <source>
        <dbReference type="ARBA" id="ARBA00022448"/>
    </source>
</evidence>
<dbReference type="CDD" id="cd13590">
    <property type="entry name" value="PBP2_PotD_PotF_like"/>
    <property type="match status" value="1"/>
</dbReference>
<keyword evidence="4" id="KW-0574">Periplasm</keyword>
<accession>A0ABT9IBM2</accession>
<keyword evidence="3" id="KW-0732">Signal</keyword>
<organism evidence="5 6">
    <name type="scientific">Blastococcus carthaginiensis</name>
    <dbReference type="NCBI Taxonomy" id="3050034"/>
    <lineage>
        <taxon>Bacteria</taxon>
        <taxon>Bacillati</taxon>
        <taxon>Actinomycetota</taxon>
        <taxon>Actinomycetes</taxon>
        <taxon>Geodermatophilales</taxon>
        <taxon>Geodermatophilaceae</taxon>
        <taxon>Blastococcus</taxon>
    </lineage>
</organism>
<protein>
    <submittedName>
        <fullName evidence="5">Spermidine/putrescine ABC transporter substrate-binding protein</fullName>
    </submittedName>
</protein>
<comment type="caution">
    <text evidence="5">The sequence shown here is derived from an EMBL/GenBank/DDBJ whole genome shotgun (WGS) entry which is preliminary data.</text>
</comment>
<dbReference type="Pfam" id="PF13416">
    <property type="entry name" value="SBP_bac_8"/>
    <property type="match status" value="1"/>
</dbReference>
<sequence length="400" mass="43151">MSDLRPELMRITSAALDRRGFLRVIGLGGAALAAGPLLSACGTEGTDNAAGAPGAGSAQDATTVNWSNWPLYLDTAEDDASVHPTLQAFEQQTGLSVAYTEDINSNDEFFGKIAPQLEAGRSTGRDLIVLTDWMAGRMIQLGYVQELDKSNIPNASNLQPAYQDVPFDPGRRYSLPWQSGMTGIAYNPEELGREITRVDDLFQPDLRGRITMLSEMRDTMGLILLSMGKTPEDHSQSDYEAAIAKLQEIVDEGYVRQFTGNEYAADLAAGNIGAAFAWSGDVVQLQADDPALQLVLPAEGAILWSDNLMVPAGAANKEGAEQLINHYYDPEVAAQVAAWVNYVTPVAGAREAALETAPDVATNPLIFPTPEILANLHGFKALTEEEEREYQDLFQAVIGA</sequence>
<dbReference type="PRINTS" id="PR00909">
    <property type="entry name" value="SPERMDNBNDNG"/>
</dbReference>
<gene>
    <name evidence="5" type="ORF">QOZ88_09940</name>
</gene>
<keyword evidence="2" id="KW-0813">Transport</keyword>
<name>A0ABT9IBM2_9ACTN</name>
<dbReference type="Gene3D" id="3.40.190.10">
    <property type="entry name" value="Periplasmic binding protein-like II"/>
    <property type="match status" value="2"/>
</dbReference>